<keyword evidence="2" id="KW-1185">Reference proteome</keyword>
<dbReference type="Proteomes" id="UP001285263">
    <property type="component" value="Unassembled WGS sequence"/>
</dbReference>
<proteinExistence type="predicted"/>
<dbReference type="RefSeq" id="WP_320425293.1">
    <property type="nucleotide sequence ID" value="NZ_JAXCLA010000007.1"/>
</dbReference>
<organism evidence="1 2">
    <name type="scientific">Roseateles agri</name>
    <dbReference type="NCBI Taxonomy" id="3098619"/>
    <lineage>
        <taxon>Bacteria</taxon>
        <taxon>Pseudomonadati</taxon>
        <taxon>Pseudomonadota</taxon>
        <taxon>Betaproteobacteria</taxon>
        <taxon>Burkholderiales</taxon>
        <taxon>Sphaerotilaceae</taxon>
        <taxon>Roseateles</taxon>
    </lineage>
</organism>
<comment type="caution">
    <text evidence="1">The sequence shown here is derived from an EMBL/GenBank/DDBJ whole genome shotgun (WGS) entry which is preliminary data.</text>
</comment>
<accession>A0ABU5DM11</accession>
<sequence length="106" mass="11268">MLKAKKIEAITLELTDGVQAVLVQEGAPWHGLVAYRCIAPGAFKDQLLIAMPDQTPGLTRVFHTIFGQIVENDIVAASPSLGATIKAINFAISADGAAERAKEPQQ</sequence>
<evidence type="ECO:0000313" key="2">
    <source>
        <dbReference type="Proteomes" id="UP001285263"/>
    </source>
</evidence>
<protein>
    <submittedName>
        <fullName evidence="1">Uncharacterized protein</fullName>
    </submittedName>
</protein>
<evidence type="ECO:0000313" key="1">
    <source>
        <dbReference type="EMBL" id="MDY0747336.1"/>
    </source>
</evidence>
<dbReference type="EMBL" id="JAXCLA010000007">
    <property type="protein sequence ID" value="MDY0747336.1"/>
    <property type="molecule type" value="Genomic_DNA"/>
</dbReference>
<reference evidence="1 2" key="1">
    <citation type="submission" date="2023-11" db="EMBL/GenBank/DDBJ databases">
        <title>Paucibacter sp. nov., isolated from fresh soil in Korea.</title>
        <authorList>
            <person name="Le N.T.T."/>
        </authorList>
    </citation>
    <scope>NUCLEOTIDE SEQUENCE [LARGE SCALE GENOMIC DNA]</scope>
    <source>
        <strain evidence="1 2">R3-3</strain>
    </source>
</reference>
<gene>
    <name evidence="1" type="ORF">SNE35_22730</name>
</gene>
<name>A0ABU5DM11_9BURK</name>